<sequence length="109" mass="12693">MYSGNQMDINEVKPIFKKSYKVLAVEGIHAHDGKPELDLSYLDSNYEIINTKKNGEFQIDLKPGIYTFFILKNDKAYLNNFDGVGNYSHIEVKDNINNFIIRDYQNAYF</sequence>
<dbReference type="AlphaFoldDB" id="Q31A52"/>
<reference evidence="2" key="1">
    <citation type="submission" date="2005-07" db="EMBL/GenBank/DDBJ databases">
        <title>Complete sequence of Prochlorococcus marinus str. MIT 9312.</title>
        <authorList>
            <consortium name="US DOE Joint Genome Institute"/>
            <person name="Copeland A."/>
            <person name="Lucas S."/>
            <person name="Lapidus A."/>
            <person name="Barry K."/>
            <person name="Detter J.C."/>
            <person name="Glavina T."/>
            <person name="Hammon N."/>
            <person name="Israni S."/>
            <person name="Pitluck S."/>
            <person name="Thiel J."/>
            <person name="Schmutz J."/>
            <person name="Larimer F."/>
            <person name="Land M."/>
            <person name="Kyrpides N."/>
            <person name="Lykidis A."/>
            <person name="Richardson P."/>
        </authorList>
    </citation>
    <scope>NUCLEOTIDE SEQUENCE [LARGE SCALE GENOMIC DNA]</scope>
    <source>
        <strain evidence="2">MIT 9312</strain>
    </source>
</reference>
<accession>Q31A52</accession>
<dbReference type="Proteomes" id="UP000002715">
    <property type="component" value="Chromosome"/>
</dbReference>
<evidence type="ECO:0000313" key="1">
    <source>
        <dbReference type="EMBL" id="ABB50243.1"/>
    </source>
</evidence>
<protein>
    <recommendedName>
        <fullName evidence="3">Carboxypeptidase regulatory-like domain-containing protein</fullName>
    </recommendedName>
</protein>
<proteinExistence type="predicted"/>
<dbReference type="HOGENOM" id="CLU_2181554_0_0_3"/>
<organism evidence="1 2">
    <name type="scientific">Prochlorococcus marinus (strain MIT 9312)</name>
    <dbReference type="NCBI Taxonomy" id="74546"/>
    <lineage>
        <taxon>Bacteria</taxon>
        <taxon>Bacillati</taxon>
        <taxon>Cyanobacteriota</taxon>
        <taxon>Cyanophyceae</taxon>
        <taxon>Synechococcales</taxon>
        <taxon>Prochlorococcaceae</taxon>
        <taxon>Prochlorococcus</taxon>
    </lineage>
</organism>
<gene>
    <name evidence="1" type="ordered locus">PMT9312_1184</name>
</gene>
<evidence type="ECO:0008006" key="3">
    <source>
        <dbReference type="Google" id="ProtNLM"/>
    </source>
</evidence>
<name>Q31A52_PROM9</name>
<dbReference type="EMBL" id="CP000111">
    <property type="protein sequence ID" value="ABB50243.1"/>
    <property type="molecule type" value="Genomic_DNA"/>
</dbReference>
<evidence type="ECO:0000313" key="2">
    <source>
        <dbReference type="Proteomes" id="UP000002715"/>
    </source>
</evidence>
<dbReference type="KEGG" id="pmi:PMT9312_1184"/>